<feature type="compositionally biased region" description="Low complexity" evidence="1">
    <location>
        <begin position="73"/>
        <end position="90"/>
    </location>
</feature>
<feature type="region of interest" description="Disordered" evidence="1">
    <location>
        <begin position="73"/>
        <end position="96"/>
    </location>
</feature>
<gene>
    <name evidence="2" type="ORF">AC578_9381</name>
</gene>
<keyword evidence="3" id="KW-1185">Reference proteome</keyword>
<accession>A0A139H1J2</accession>
<feature type="region of interest" description="Disordered" evidence="1">
    <location>
        <begin position="119"/>
        <end position="174"/>
    </location>
</feature>
<name>A0A139H1J2_9PEZI</name>
<dbReference type="EMBL" id="LFZN01000178">
    <property type="protein sequence ID" value="KXS96314.1"/>
    <property type="molecule type" value="Genomic_DNA"/>
</dbReference>
<feature type="compositionally biased region" description="Basic and acidic residues" evidence="1">
    <location>
        <begin position="123"/>
        <end position="141"/>
    </location>
</feature>
<proteinExistence type="predicted"/>
<evidence type="ECO:0000313" key="2">
    <source>
        <dbReference type="EMBL" id="KXS96314.1"/>
    </source>
</evidence>
<dbReference type="AlphaFoldDB" id="A0A139H1J2"/>
<evidence type="ECO:0000313" key="3">
    <source>
        <dbReference type="Proteomes" id="UP000070133"/>
    </source>
</evidence>
<sequence>MPLYWNHRQTFAPRGVVSIPPPAYHHHDRSRGSFSGMSGLWTSSSSSNRSMFGPPRSRLRPWIPRLRPWIPSRDQSQESHVSSSASHTSQLPRDYDDRLCVLRPDDTRMVTTIQHDPVGAAEAARRVRSSDDEEEGKERAKAAIQQTTEVQVQFEEAGPEENSCVRGKGKGESI</sequence>
<reference evidence="2 3" key="1">
    <citation type="submission" date="2015-07" db="EMBL/GenBank/DDBJ databases">
        <title>Comparative genomics of the Sigatoka disease complex on banana suggests a link between parallel evolutionary changes in Pseudocercospora fijiensis and Pseudocercospora eumusae and increased virulence on the banana host.</title>
        <authorList>
            <person name="Chang T.-C."/>
            <person name="Salvucci A."/>
            <person name="Crous P.W."/>
            <person name="Stergiopoulos I."/>
        </authorList>
    </citation>
    <scope>NUCLEOTIDE SEQUENCE [LARGE SCALE GENOMIC DNA]</scope>
    <source>
        <strain evidence="2 3">CBS 114824</strain>
    </source>
</reference>
<protein>
    <submittedName>
        <fullName evidence="2">Uncharacterized protein</fullName>
    </submittedName>
</protein>
<comment type="caution">
    <text evidence="2">The sequence shown here is derived from an EMBL/GenBank/DDBJ whole genome shotgun (WGS) entry which is preliminary data.</text>
</comment>
<organism evidence="2 3">
    <name type="scientific">Pseudocercospora eumusae</name>
    <dbReference type="NCBI Taxonomy" id="321146"/>
    <lineage>
        <taxon>Eukaryota</taxon>
        <taxon>Fungi</taxon>
        <taxon>Dikarya</taxon>
        <taxon>Ascomycota</taxon>
        <taxon>Pezizomycotina</taxon>
        <taxon>Dothideomycetes</taxon>
        <taxon>Dothideomycetidae</taxon>
        <taxon>Mycosphaerellales</taxon>
        <taxon>Mycosphaerellaceae</taxon>
        <taxon>Pseudocercospora</taxon>
    </lineage>
</organism>
<dbReference type="Proteomes" id="UP000070133">
    <property type="component" value="Unassembled WGS sequence"/>
</dbReference>
<evidence type="ECO:0000256" key="1">
    <source>
        <dbReference type="SAM" id="MobiDB-lite"/>
    </source>
</evidence>
<feature type="compositionally biased region" description="Low complexity" evidence="1">
    <location>
        <begin position="145"/>
        <end position="156"/>
    </location>
</feature>